<sequence length="134" mass="14709">MRKAPKLLPILLLIYGAASLIHFIHNAEFLRDYPGLPATWTRGGVYLVWIGMTAVGLLGWTLHKRGFVVWGLMVLAAYAAIGIDSLAHYIVAPMLEHSVAMNATILLEVTAATLVLVEVARLLARHLLRDRVAS</sequence>
<proteinExistence type="predicted"/>
<feature type="transmembrane region" description="Helical" evidence="1">
    <location>
        <begin position="103"/>
        <end position="124"/>
    </location>
</feature>
<organism evidence="2 3">
    <name type="scientific">Usitatibacter palustris</name>
    <dbReference type="NCBI Taxonomy" id="2732487"/>
    <lineage>
        <taxon>Bacteria</taxon>
        <taxon>Pseudomonadati</taxon>
        <taxon>Pseudomonadota</taxon>
        <taxon>Betaproteobacteria</taxon>
        <taxon>Nitrosomonadales</taxon>
        <taxon>Usitatibacteraceae</taxon>
        <taxon>Usitatibacter</taxon>
    </lineage>
</organism>
<feature type="transmembrane region" description="Helical" evidence="1">
    <location>
        <begin position="7"/>
        <end position="24"/>
    </location>
</feature>
<accession>A0A6M4H915</accession>
<dbReference type="InParanoid" id="A0A6M4H915"/>
<feature type="transmembrane region" description="Helical" evidence="1">
    <location>
        <begin position="69"/>
        <end position="91"/>
    </location>
</feature>
<evidence type="ECO:0000313" key="3">
    <source>
        <dbReference type="Proteomes" id="UP000503096"/>
    </source>
</evidence>
<dbReference type="EMBL" id="CP053073">
    <property type="protein sequence ID" value="QJR14874.1"/>
    <property type="molecule type" value="Genomic_DNA"/>
</dbReference>
<evidence type="ECO:0000313" key="2">
    <source>
        <dbReference type="EMBL" id="QJR14874.1"/>
    </source>
</evidence>
<keyword evidence="3" id="KW-1185">Reference proteome</keyword>
<gene>
    <name evidence="2" type="ORF">DSM104440_01689</name>
</gene>
<dbReference type="AlphaFoldDB" id="A0A6M4H915"/>
<keyword evidence="1" id="KW-0472">Membrane</keyword>
<dbReference type="KEGG" id="upl:DSM104440_01689"/>
<name>A0A6M4H915_9PROT</name>
<keyword evidence="1" id="KW-1133">Transmembrane helix</keyword>
<feature type="transmembrane region" description="Helical" evidence="1">
    <location>
        <begin position="44"/>
        <end position="62"/>
    </location>
</feature>
<dbReference type="RefSeq" id="WP_171161650.1">
    <property type="nucleotide sequence ID" value="NZ_CP053073.1"/>
</dbReference>
<reference evidence="2 3" key="1">
    <citation type="submission" date="2020-04" db="EMBL/GenBank/DDBJ databases">
        <title>Usitatibacter rugosus gen. nov., sp. nov. and Usitatibacter palustris sp. nov., novel members of Usitatibacteraceae fam. nov. within the order Nitrosomonadales isolated from soil.</title>
        <authorList>
            <person name="Huber K.J."/>
            <person name="Neumann-Schaal M."/>
            <person name="Geppert A."/>
            <person name="Luckner M."/>
            <person name="Wanner G."/>
            <person name="Overmann J."/>
        </authorList>
    </citation>
    <scope>NUCLEOTIDE SEQUENCE [LARGE SCALE GENOMIC DNA]</scope>
    <source>
        <strain evidence="2 3">Swamp67</strain>
    </source>
</reference>
<evidence type="ECO:0000256" key="1">
    <source>
        <dbReference type="SAM" id="Phobius"/>
    </source>
</evidence>
<protein>
    <submittedName>
        <fullName evidence="2">Uncharacterized protein</fullName>
    </submittedName>
</protein>
<dbReference type="Proteomes" id="UP000503096">
    <property type="component" value="Chromosome"/>
</dbReference>
<keyword evidence="1" id="KW-0812">Transmembrane</keyword>